<evidence type="ECO:0000256" key="1">
    <source>
        <dbReference type="SAM" id="MobiDB-lite"/>
    </source>
</evidence>
<reference evidence="2 3" key="1">
    <citation type="journal article" date="2019" name="Commun. Biol.">
        <title>The bagworm genome reveals a unique fibroin gene that provides high tensile strength.</title>
        <authorList>
            <person name="Kono N."/>
            <person name="Nakamura H."/>
            <person name="Ohtoshi R."/>
            <person name="Tomita M."/>
            <person name="Numata K."/>
            <person name="Arakawa K."/>
        </authorList>
    </citation>
    <scope>NUCLEOTIDE SEQUENCE [LARGE SCALE GENOMIC DNA]</scope>
</reference>
<feature type="compositionally biased region" description="Polar residues" evidence="1">
    <location>
        <begin position="96"/>
        <end position="113"/>
    </location>
</feature>
<evidence type="ECO:0000313" key="2">
    <source>
        <dbReference type="EMBL" id="GBP47315.1"/>
    </source>
</evidence>
<feature type="region of interest" description="Disordered" evidence="1">
    <location>
        <begin position="89"/>
        <end position="113"/>
    </location>
</feature>
<dbReference type="AlphaFoldDB" id="A0A4C1WAZ6"/>
<organism evidence="2 3">
    <name type="scientific">Eumeta variegata</name>
    <name type="common">Bagworm moth</name>
    <name type="synonym">Eumeta japonica</name>
    <dbReference type="NCBI Taxonomy" id="151549"/>
    <lineage>
        <taxon>Eukaryota</taxon>
        <taxon>Metazoa</taxon>
        <taxon>Ecdysozoa</taxon>
        <taxon>Arthropoda</taxon>
        <taxon>Hexapoda</taxon>
        <taxon>Insecta</taxon>
        <taxon>Pterygota</taxon>
        <taxon>Neoptera</taxon>
        <taxon>Endopterygota</taxon>
        <taxon>Lepidoptera</taxon>
        <taxon>Glossata</taxon>
        <taxon>Ditrysia</taxon>
        <taxon>Tineoidea</taxon>
        <taxon>Psychidae</taxon>
        <taxon>Oiketicinae</taxon>
        <taxon>Eumeta</taxon>
    </lineage>
</organism>
<accession>A0A4C1WAZ6</accession>
<gene>
    <name evidence="2" type="ORF">EVAR_38081_1</name>
</gene>
<proteinExistence type="predicted"/>
<protein>
    <submittedName>
        <fullName evidence="2">Uncharacterized protein</fullName>
    </submittedName>
</protein>
<comment type="caution">
    <text evidence="2">The sequence shown here is derived from an EMBL/GenBank/DDBJ whole genome shotgun (WGS) entry which is preliminary data.</text>
</comment>
<dbReference type="Proteomes" id="UP000299102">
    <property type="component" value="Unassembled WGS sequence"/>
</dbReference>
<dbReference type="EMBL" id="BGZK01000499">
    <property type="protein sequence ID" value="GBP47315.1"/>
    <property type="molecule type" value="Genomic_DNA"/>
</dbReference>
<keyword evidence="3" id="KW-1185">Reference proteome</keyword>
<evidence type="ECO:0000313" key="3">
    <source>
        <dbReference type="Proteomes" id="UP000299102"/>
    </source>
</evidence>
<name>A0A4C1WAZ6_EUMVA</name>
<sequence>MRPRRELCEFFPVTITPPYLLQCPYAALQRGLVTRDPAVRAVVELVPTLVSKTGTTEAAIRERAPMWPLTELRAAIPLIPGSAFDSDGGPDLDSGYVQNIHNSPAASPAWTYN</sequence>